<keyword evidence="3" id="KW-1003">Cell membrane</keyword>
<proteinExistence type="inferred from homology"/>
<feature type="transmembrane region" description="Helical" evidence="7">
    <location>
        <begin position="279"/>
        <end position="300"/>
    </location>
</feature>
<dbReference type="RefSeq" id="WP_154071636.1">
    <property type="nucleotide sequence ID" value="NZ_LT670844.1"/>
</dbReference>
<evidence type="ECO:0000256" key="2">
    <source>
        <dbReference type="ARBA" id="ARBA00005236"/>
    </source>
</evidence>
<evidence type="ECO:0000313" key="10">
    <source>
        <dbReference type="EMBL" id="SHM05565.1"/>
    </source>
</evidence>
<dbReference type="Proteomes" id="UP000189935">
    <property type="component" value="Chromosome I"/>
</dbReference>
<accession>A0A1M7FNL6</accession>
<keyword evidence="6 7" id="KW-0472">Membrane</keyword>
<comment type="subcellular location">
    <subcellularLocation>
        <location evidence="1">Cell membrane</location>
        <topology evidence="1">Multi-pass membrane protein</topology>
    </subcellularLocation>
</comment>
<feature type="domain" description="ABC3 transporter permease C-terminal" evidence="8">
    <location>
        <begin position="284"/>
        <end position="406"/>
    </location>
</feature>
<gene>
    <name evidence="10" type="ORF">SAMN05444159_7554</name>
</gene>
<protein>
    <submittedName>
        <fullName evidence="10">Lipoprotein-releasing system permease protein</fullName>
    </submittedName>
</protein>
<keyword evidence="5 7" id="KW-1133">Transmembrane helix</keyword>
<dbReference type="InterPro" id="IPR025857">
    <property type="entry name" value="MacB_PCD"/>
</dbReference>
<feature type="transmembrane region" description="Helical" evidence="7">
    <location>
        <begin position="21"/>
        <end position="42"/>
    </location>
</feature>
<evidence type="ECO:0000256" key="3">
    <source>
        <dbReference type="ARBA" id="ARBA00022475"/>
    </source>
</evidence>
<dbReference type="PANTHER" id="PTHR30489">
    <property type="entry name" value="LIPOPROTEIN-RELEASING SYSTEM TRANSMEMBRANE PROTEIN LOLE"/>
    <property type="match status" value="1"/>
</dbReference>
<dbReference type="PANTHER" id="PTHR30489:SF0">
    <property type="entry name" value="LIPOPROTEIN-RELEASING SYSTEM TRANSMEMBRANE PROTEIN LOLE"/>
    <property type="match status" value="1"/>
</dbReference>
<evidence type="ECO:0000256" key="4">
    <source>
        <dbReference type="ARBA" id="ARBA00022692"/>
    </source>
</evidence>
<evidence type="ECO:0000313" key="11">
    <source>
        <dbReference type="Proteomes" id="UP000189935"/>
    </source>
</evidence>
<keyword evidence="10" id="KW-0449">Lipoprotein</keyword>
<organism evidence="10 11">
    <name type="scientific">Bradyrhizobium lablabi</name>
    <dbReference type="NCBI Taxonomy" id="722472"/>
    <lineage>
        <taxon>Bacteria</taxon>
        <taxon>Pseudomonadati</taxon>
        <taxon>Pseudomonadota</taxon>
        <taxon>Alphaproteobacteria</taxon>
        <taxon>Hyphomicrobiales</taxon>
        <taxon>Nitrobacteraceae</taxon>
        <taxon>Bradyrhizobium</taxon>
    </lineage>
</organism>
<evidence type="ECO:0000259" key="8">
    <source>
        <dbReference type="Pfam" id="PF02687"/>
    </source>
</evidence>
<dbReference type="GO" id="GO:0098797">
    <property type="term" value="C:plasma membrane protein complex"/>
    <property type="evidence" value="ECO:0007669"/>
    <property type="project" value="TreeGrafter"/>
</dbReference>
<feature type="transmembrane region" description="Helical" evidence="7">
    <location>
        <begin position="378"/>
        <end position="396"/>
    </location>
</feature>
<dbReference type="Pfam" id="PF02687">
    <property type="entry name" value="FtsX"/>
    <property type="match status" value="1"/>
</dbReference>
<dbReference type="Pfam" id="PF12704">
    <property type="entry name" value="MacB_PCD"/>
    <property type="match status" value="1"/>
</dbReference>
<evidence type="ECO:0000256" key="6">
    <source>
        <dbReference type="ARBA" id="ARBA00023136"/>
    </source>
</evidence>
<dbReference type="InterPro" id="IPR051447">
    <property type="entry name" value="Lipoprotein-release_system"/>
</dbReference>
<dbReference type="InterPro" id="IPR003838">
    <property type="entry name" value="ABC3_permease_C"/>
</dbReference>
<dbReference type="AlphaFoldDB" id="A0A1M7FNL6"/>
<sequence length="414" mass="44639">MATNLLLSIAWTHVSSRVRQTLVGMFGVAMGVGFTIMMAGLMQGSQIDFLRQLVDTMPHITVNDERRSVPVQPADQEYAAVAMSNVANVNPRPGIRYPDAVMASLKSWLPGDVAPSARTTAIIDHGGGRIGVTLTGIDPRFEVRVSKLATQMREGQLSDLAKAANGIIIGQALAEKLAVKTGNTVLLAGGEGTQISATVVGIFRSGLKRVDEAQIYSLTGLAQTLMGQNGIVNELRLRLNDPLIAQKVATQVEAQTGYKSVSWQEANADLLSSFATRDFIVLTVMGAMLLSSSFATYNIISTITHEKRHDIAIMKSLGMREASVRRIFILESMMMGSVGILFGWILGYLLCYAWSKITIYNTLTGATVPLSIYYSPTHYLATGAIAILCCAIAAFFPARKATRVHPVEIIRGAS</sequence>
<feature type="domain" description="MacB-like periplasmic core" evidence="9">
    <location>
        <begin position="24"/>
        <end position="254"/>
    </location>
</feature>
<dbReference type="GO" id="GO:0044874">
    <property type="term" value="P:lipoprotein localization to outer membrane"/>
    <property type="evidence" value="ECO:0007669"/>
    <property type="project" value="TreeGrafter"/>
</dbReference>
<dbReference type="EMBL" id="LT670844">
    <property type="protein sequence ID" value="SHM05565.1"/>
    <property type="molecule type" value="Genomic_DNA"/>
</dbReference>
<reference evidence="10 11" key="1">
    <citation type="submission" date="2016-11" db="EMBL/GenBank/DDBJ databases">
        <authorList>
            <person name="Jaros S."/>
            <person name="Januszkiewicz K."/>
            <person name="Wedrychowicz H."/>
        </authorList>
    </citation>
    <scope>NUCLEOTIDE SEQUENCE [LARGE SCALE GENOMIC DNA]</scope>
    <source>
        <strain evidence="10 11">GAS499</strain>
    </source>
</reference>
<feature type="transmembrane region" description="Helical" evidence="7">
    <location>
        <begin position="327"/>
        <end position="355"/>
    </location>
</feature>
<comment type="similarity">
    <text evidence="2">Belongs to the ABC-4 integral membrane protein family. LolC/E subfamily.</text>
</comment>
<name>A0A1M7FNL6_9BRAD</name>
<keyword evidence="4 7" id="KW-0812">Transmembrane</keyword>
<evidence type="ECO:0000256" key="5">
    <source>
        <dbReference type="ARBA" id="ARBA00022989"/>
    </source>
</evidence>
<evidence type="ECO:0000259" key="9">
    <source>
        <dbReference type="Pfam" id="PF12704"/>
    </source>
</evidence>
<evidence type="ECO:0000256" key="1">
    <source>
        <dbReference type="ARBA" id="ARBA00004651"/>
    </source>
</evidence>
<evidence type="ECO:0000256" key="7">
    <source>
        <dbReference type="SAM" id="Phobius"/>
    </source>
</evidence>
<dbReference type="OrthoDB" id="9770036at2"/>